<dbReference type="Proteomes" id="UP001202281">
    <property type="component" value="Unassembled WGS sequence"/>
</dbReference>
<dbReference type="EMBL" id="JALHLG010000068">
    <property type="protein sequence ID" value="MCJ2189167.1"/>
    <property type="molecule type" value="Genomic_DNA"/>
</dbReference>
<gene>
    <name evidence="2" type="ORF">MTR66_20445</name>
</gene>
<keyword evidence="1" id="KW-0472">Membrane</keyword>
<evidence type="ECO:0000256" key="1">
    <source>
        <dbReference type="SAM" id="Phobius"/>
    </source>
</evidence>
<sequence>MTWPVILILLASVATMALGYWRALRLHIRIRQIEPRCPWVRTHFLARPPHRPRNIQEGSHD</sequence>
<dbReference type="RefSeq" id="WP_243924439.1">
    <property type="nucleotide sequence ID" value="NZ_JALHLG010000068.1"/>
</dbReference>
<keyword evidence="1" id="KW-0812">Transmembrane</keyword>
<organism evidence="2 3">
    <name type="scientific">Novosphingobium beihaiensis</name>
    <dbReference type="NCBI Taxonomy" id="2930389"/>
    <lineage>
        <taxon>Bacteria</taxon>
        <taxon>Pseudomonadati</taxon>
        <taxon>Pseudomonadota</taxon>
        <taxon>Alphaproteobacteria</taxon>
        <taxon>Sphingomonadales</taxon>
        <taxon>Sphingomonadaceae</taxon>
        <taxon>Novosphingobium</taxon>
    </lineage>
</organism>
<feature type="transmembrane region" description="Helical" evidence="1">
    <location>
        <begin position="6"/>
        <end position="24"/>
    </location>
</feature>
<accession>A0ABT0BVT7</accession>
<evidence type="ECO:0000313" key="3">
    <source>
        <dbReference type="Proteomes" id="UP001202281"/>
    </source>
</evidence>
<evidence type="ECO:0000313" key="2">
    <source>
        <dbReference type="EMBL" id="MCJ2189167.1"/>
    </source>
</evidence>
<name>A0ABT0BVT7_9SPHN</name>
<reference evidence="2 3" key="1">
    <citation type="submission" date="2022-04" db="EMBL/GenBank/DDBJ databases">
        <title>Identification of a novel bacterium isolated from mangrove sediments.</title>
        <authorList>
            <person name="Pan X."/>
        </authorList>
    </citation>
    <scope>NUCLEOTIDE SEQUENCE [LARGE SCALE GENOMIC DNA]</scope>
    <source>
        <strain evidence="2 3">B2638</strain>
    </source>
</reference>
<proteinExistence type="predicted"/>
<evidence type="ECO:0008006" key="4">
    <source>
        <dbReference type="Google" id="ProtNLM"/>
    </source>
</evidence>
<protein>
    <recommendedName>
        <fullName evidence="4">Cellulose biosynthesis protein BcsF</fullName>
    </recommendedName>
</protein>
<keyword evidence="1" id="KW-1133">Transmembrane helix</keyword>
<keyword evidence="3" id="KW-1185">Reference proteome</keyword>
<comment type="caution">
    <text evidence="2">The sequence shown here is derived from an EMBL/GenBank/DDBJ whole genome shotgun (WGS) entry which is preliminary data.</text>
</comment>